<dbReference type="Pfam" id="PF17678">
    <property type="entry name" value="Glyco_hydro_92N"/>
    <property type="match status" value="1"/>
</dbReference>
<dbReference type="InterPro" id="IPR014718">
    <property type="entry name" value="GH-type_carb-bd"/>
</dbReference>
<dbReference type="InterPro" id="IPR005887">
    <property type="entry name" value="GH92_a_mannosidase_put"/>
</dbReference>
<evidence type="ECO:0000259" key="2">
    <source>
        <dbReference type="Pfam" id="PF05368"/>
    </source>
</evidence>
<dbReference type="FunFam" id="1.20.1050.60:FF:000002">
    <property type="entry name" value="Glycosyl hydrolase family 92"/>
    <property type="match status" value="1"/>
</dbReference>
<dbReference type="GO" id="GO:0030246">
    <property type="term" value="F:carbohydrate binding"/>
    <property type="evidence" value="ECO:0007669"/>
    <property type="project" value="InterPro"/>
</dbReference>
<dbReference type="GO" id="GO:0005634">
    <property type="term" value="C:nucleus"/>
    <property type="evidence" value="ECO:0007669"/>
    <property type="project" value="TreeGrafter"/>
</dbReference>
<comment type="caution">
    <text evidence="5">The sequence shown here is derived from an EMBL/GenBank/DDBJ whole genome shotgun (WGS) entry which is preliminary data.</text>
</comment>
<dbReference type="Pfam" id="PF05368">
    <property type="entry name" value="NmrA"/>
    <property type="match status" value="1"/>
</dbReference>
<dbReference type="GO" id="GO:0005829">
    <property type="term" value="C:cytosol"/>
    <property type="evidence" value="ECO:0007669"/>
    <property type="project" value="TreeGrafter"/>
</dbReference>
<dbReference type="STRING" id="321146.A0A139HIK3"/>
<dbReference type="InterPro" id="IPR041371">
    <property type="entry name" value="GH92_N"/>
</dbReference>
<dbReference type="Gene3D" id="1.20.1610.10">
    <property type="entry name" value="alpha-1,2-mannosidases domains"/>
    <property type="match status" value="1"/>
</dbReference>
<dbReference type="UniPathway" id="UPA00327"/>
<dbReference type="SUPFAM" id="SSF48208">
    <property type="entry name" value="Six-hairpin glycosidases"/>
    <property type="match status" value="1"/>
</dbReference>
<feature type="domain" description="Glycosyl hydrolase family 92" evidence="3">
    <location>
        <begin position="558"/>
        <end position="1036"/>
    </location>
</feature>
<evidence type="ECO:0000259" key="1">
    <source>
        <dbReference type="Pfam" id="PF01370"/>
    </source>
</evidence>
<dbReference type="InterPro" id="IPR001509">
    <property type="entry name" value="Epimerase_deHydtase"/>
</dbReference>
<dbReference type="NCBIfam" id="TIGR01180">
    <property type="entry name" value="aman2_put"/>
    <property type="match status" value="1"/>
</dbReference>
<dbReference type="Proteomes" id="UP000070133">
    <property type="component" value="Unassembled WGS sequence"/>
</dbReference>
<dbReference type="InterPro" id="IPR019901">
    <property type="entry name" value="Ergot_alkaloid_biosynthesis"/>
</dbReference>
<dbReference type="InterPro" id="IPR008030">
    <property type="entry name" value="NmrA-like"/>
</dbReference>
<sequence>MTILITGSNGKTASHLTQMLHSSKHPILVVSRRPKEDSLFPTVRFDWTDQSTFELPFAHAQAKDSPITAAYLVGPDVMNVSQLILRFVDYARRSGVKRFVLVSAWEIPAGGPLNGRTHQELEILGTRNEVEWTVLRPHFFMENFIESYSLRTIREEGKIYSAAEDGRLPFISARDIAAIGYQALTDEKSHNTDHIITGGESLNHDEVAEILSEVLGKPIQHVKLSHADFRQLLTANGVSTEMAEYLADLDVAVANGHGAEPTSVVQRVTGNPPPSSRMRHISSRLAFLATYSIITKAQGTTVDDNFNLVDPLIGSYNGGNVFAGASLPFGMAKAVADVSGANTAGFSYDFSNVTGFSALHDSGTGGKPSMGNFPLSAQPSCAGDTIQGCKFDSKYERAVDYRNGSVKARPGYFSIGLVNGIDVEMTAAEHTALFNFQFSGNASSPLMLLDLTDLQDSRQNASIAVDPHTGRIKGNGTFLPSFGVGSYQSYFCADFKGADVRDTGIWVNERAGTEPKELFINRGYSLFYIQAGAFVRFRKPTNGVIQARMGVSFLSTDQACQNAEQEIPDFDFAAVRSAAEDAWKARLGGVSIKAGGASSDMQKTFFSGIYRTLLSPQNYTGENPLWTDSEPYFDSFYCIWDSFRTTFPYLVITQPDAISHMIRSLISTYTHLGWLPDCRMQLSKGYSQGGSNADVVIGDAYVKNLTGIDWDKAYKAVLNDAENEPFDWGVNGRGGLQSWKRYGYIPFNDFDYLGFGPDFHTISRTLEYAYNDFAVAQISKGLNHDSDYEKYMQRSANWLNLYKANQTSFWKNGTDTGFTGFFQPRFANGTWRYQDPIECSPLDEFCSYSSNPKETFESAIWEYMFYVPQDQATLIKTLGGPSEFIRRLNYLHESGLLDIGNEPSELTCFQYHYAGRPGLSAKRLHTYIPSSFNASVNGLPGNDDSGASGSFLAFAMSGLFPVAGQNVYLIIPPYFESVNYTHPQTDKVATIINRNFDPTYHAIYIQNATLGGQPYSKSWIGHEFFLEGGTLELTLGQTESGWATQEKDFPPSSNLGTSYHAAFIS</sequence>
<feature type="domain" description="NAD-dependent epimerase/dehydratase" evidence="1">
    <location>
        <begin position="3"/>
        <end position="107"/>
    </location>
</feature>
<protein>
    <recommendedName>
        <fullName evidence="7">Glycoside hydrolase family 92 protein</fullName>
    </recommendedName>
</protein>
<dbReference type="AlphaFoldDB" id="A0A139HIK3"/>
<feature type="domain" description="Glycosyl hydrolase family 92 N-terminal" evidence="4">
    <location>
        <begin position="308"/>
        <end position="552"/>
    </location>
</feature>
<dbReference type="NCBIfam" id="TIGR03649">
    <property type="entry name" value="ergot_EASG"/>
    <property type="match status" value="1"/>
</dbReference>
<evidence type="ECO:0000313" key="5">
    <source>
        <dbReference type="EMBL" id="KXT02222.1"/>
    </source>
</evidence>
<dbReference type="GO" id="GO:0035835">
    <property type="term" value="P:indole alkaloid biosynthetic process"/>
    <property type="evidence" value="ECO:0007669"/>
    <property type="project" value="UniProtKB-UniPathway"/>
</dbReference>
<dbReference type="Gene3D" id="3.90.25.10">
    <property type="entry name" value="UDP-galactose 4-epimerase, domain 1"/>
    <property type="match status" value="1"/>
</dbReference>
<evidence type="ECO:0000259" key="3">
    <source>
        <dbReference type="Pfam" id="PF07971"/>
    </source>
</evidence>
<dbReference type="Gene3D" id="3.40.50.720">
    <property type="entry name" value="NAD(P)-binding Rossmann-like Domain"/>
    <property type="match status" value="1"/>
</dbReference>
<keyword evidence="6" id="KW-1185">Reference proteome</keyword>
<gene>
    <name evidence="5" type="ORF">AC578_5050</name>
</gene>
<dbReference type="SUPFAM" id="SSF51735">
    <property type="entry name" value="NAD(P)-binding Rossmann-fold domains"/>
    <property type="match status" value="1"/>
</dbReference>
<dbReference type="FunFam" id="2.70.98.10:FF:000010">
    <property type="entry name" value="Alpha-1,2-mannosidase family protein"/>
    <property type="match status" value="1"/>
</dbReference>
<dbReference type="Pfam" id="PF07971">
    <property type="entry name" value="Glyco_hydro_92"/>
    <property type="match status" value="1"/>
</dbReference>
<organism evidence="5 6">
    <name type="scientific">Pseudocercospora eumusae</name>
    <dbReference type="NCBI Taxonomy" id="321146"/>
    <lineage>
        <taxon>Eukaryota</taxon>
        <taxon>Fungi</taxon>
        <taxon>Dikarya</taxon>
        <taxon>Ascomycota</taxon>
        <taxon>Pezizomycotina</taxon>
        <taxon>Dothideomycetes</taxon>
        <taxon>Dothideomycetidae</taxon>
        <taxon>Mycosphaerellales</taxon>
        <taxon>Mycosphaerellaceae</taxon>
        <taxon>Pseudocercospora</taxon>
    </lineage>
</organism>
<dbReference type="InterPro" id="IPR036291">
    <property type="entry name" value="NAD(P)-bd_dom_sf"/>
</dbReference>
<reference evidence="5 6" key="1">
    <citation type="submission" date="2015-07" db="EMBL/GenBank/DDBJ databases">
        <title>Comparative genomics of the Sigatoka disease complex on banana suggests a link between parallel evolutionary changes in Pseudocercospora fijiensis and Pseudocercospora eumusae and increased virulence on the banana host.</title>
        <authorList>
            <person name="Chang T.-C."/>
            <person name="Salvucci A."/>
            <person name="Crous P.W."/>
            <person name="Stergiopoulos I."/>
        </authorList>
    </citation>
    <scope>NUCLEOTIDE SEQUENCE [LARGE SCALE GENOMIC DNA]</scope>
    <source>
        <strain evidence="5 6">CBS 114824</strain>
    </source>
</reference>
<dbReference type="GO" id="GO:0000224">
    <property type="term" value="F:peptide-N4-(N-acetyl-beta-glucosaminyl)asparagine amidase activity"/>
    <property type="evidence" value="ECO:0007669"/>
    <property type="project" value="TreeGrafter"/>
</dbReference>
<dbReference type="PANTHER" id="PTHR12143">
    <property type="entry name" value="PEPTIDE N-GLYCANASE PNGASE -RELATED"/>
    <property type="match status" value="1"/>
</dbReference>
<dbReference type="FunFam" id="1.20.1610.10:FF:000002">
    <property type="entry name" value="Alpha-1,2-mannosidase family protein"/>
    <property type="match status" value="1"/>
</dbReference>
<feature type="domain" description="NmrA-like" evidence="2">
    <location>
        <begin position="122"/>
        <end position="244"/>
    </location>
</feature>
<dbReference type="Gene3D" id="3.30.2080.10">
    <property type="entry name" value="GH92 mannosidase domain"/>
    <property type="match status" value="1"/>
</dbReference>
<dbReference type="InterPro" id="IPR050883">
    <property type="entry name" value="PNGase"/>
</dbReference>
<dbReference type="InterPro" id="IPR008928">
    <property type="entry name" value="6-hairpin_glycosidase_sf"/>
</dbReference>
<evidence type="ECO:0008006" key="7">
    <source>
        <dbReference type="Google" id="ProtNLM"/>
    </source>
</evidence>
<evidence type="ECO:0000259" key="4">
    <source>
        <dbReference type="Pfam" id="PF17678"/>
    </source>
</evidence>
<dbReference type="GO" id="GO:0006516">
    <property type="term" value="P:glycoprotein catabolic process"/>
    <property type="evidence" value="ECO:0007669"/>
    <property type="project" value="TreeGrafter"/>
</dbReference>
<dbReference type="EMBL" id="LFZN01000044">
    <property type="protein sequence ID" value="KXT02222.1"/>
    <property type="molecule type" value="Genomic_DNA"/>
</dbReference>
<dbReference type="PANTHER" id="PTHR12143:SF23">
    <property type="entry name" value="PUTATIVE-RELATED"/>
    <property type="match status" value="1"/>
</dbReference>
<dbReference type="Gene3D" id="1.20.1050.60">
    <property type="entry name" value="alpha-1,2-mannosidase"/>
    <property type="match status" value="1"/>
</dbReference>
<dbReference type="InterPro" id="IPR012939">
    <property type="entry name" value="Glyco_hydro_92"/>
</dbReference>
<dbReference type="Gene3D" id="2.70.98.10">
    <property type="match status" value="1"/>
</dbReference>
<dbReference type="OrthoDB" id="449263at2759"/>
<accession>A0A139HIK3</accession>
<dbReference type="Pfam" id="PF01370">
    <property type="entry name" value="Epimerase"/>
    <property type="match status" value="1"/>
</dbReference>
<evidence type="ECO:0000313" key="6">
    <source>
        <dbReference type="Proteomes" id="UP000070133"/>
    </source>
</evidence>
<proteinExistence type="predicted"/>
<name>A0A139HIK3_9PEZI</name>
<dbReference type="GO" id="GO:0005975">
    <property type="term" value="P:carbohydrate metabolic process"/>
    <property type="evidence" value="ECO:0007669"/>
    <property type="project" value="InterPro"/>
</dbReference>